<comment type="caution">
    <text evidence="2">The sequence shown here is derived from an EMBL/GenBank/DDBJ whole genome shotgun (WGS) entry which is preliminary data.</text>
</comment>
<dbReference type="EMBL" id="JAGKQH010000019">
    <property type="protein sequence ID" value="KAG6571997.1"/>
    <property type="molecule type" value="Genomic_DNA"/>
</dbReference>
<feature type="chain" id="PRO_5043338771" evidence="1">
    <location>
        <begin position="31"/>
        <end position="81"/>
    </location>
</feature>
<proteinExistence type="predicted"/>
<evidence type="ECO:0000313" key="2">
    <source>
        <dbReference type="EMBL" id="KAG6571997.1"/>
    </source>
</evidence>
<dbReference type="AlphaFoldDB" id="A0AAV6LYQ1"/>
<organism evidence="2 3">
    <name type="scientific">Cucurbita argyrosperma subsp. sororia</name>
    <dbReference type="NCBI Taxonomy" id="37648"/>
    <lineage>
        <taxon>Eukaryota</taxon>
        <taxon>Viridiplantae</taxon>
        <taxon>Streptophyta</taxon>
        <taxon>Embryophyta</taxon>
        <taxon>Tracheophyta</taxon>
        <taxon>Spermatophyta</taxon>
        <taxon>Magnoliopsida</taxon>
        <taxon>eudicotyledons</taxon>
        <taxon>Gunneridae</taxon>
        <taxon>Pentapetalae</taxon>
        <taxon>rosids</taxon>
        <taxon>fabids</taxon>
        <taxon>Cucurbitales</taxon>
        <taxon>Cucurbitaceae</taxon>
        <taxon>Cucurbiteae</taxon>
        <taxon>Cucurbita</taxon>
    </lineage>
</organism>
<sequence length="81" mass="9010">MATHLQSSTKMALHAPVLLALRVFVSLVSKTSKDIDVAEAQQEGVENIGPDYIAGFIKMKCSIERVNWSIGSYSTRRIMLR</sequence>
<feature type="non-terminal residue" evidence="2">
    <location>
        <position position="1"/>
    </location>
</feature>
<protein>
    <submittedName>
        <fullName evidence="2">Uncharacterized protein</fullName>
    </submittedName>
</protein>
<accession>A0AAV6LYQ1</accession>
<evidence type="ECO:0000313" key="3">
    <source>
        <dbReference type="Proteomes" id="UP000685013"/>
    </source>
</evidence>
<evidence type="ECO:0000256" key="1">
    <source>
        <dbReference type="SAM" id="SignalP"/>
    </source>
</evidence>
<gene>
    <name evidence="2" type="ORF">SDJN03_28725</name>
</gene>
<keyword evidence="1" id="KW-0732">Signal</keyword>
<dbReference type="Proteomes" id="UP000685013">
    <property type="component" value="Chromosome 19"/>
</dbReference>
<name>A0AAV6LYQ1_9ROSI</name>
<keyword evidence="3" id="KW-1185">Reference proteome</keyword>
<reference evidence="2 3" key="1">
    <citation type="journal article" date="2021" name="Hortic Res">
        <title>The domestication of Cucurbita argyrosperma as revealed by the genome of its wild relative.</title>
        <authorList>
            <person name="Barrera-Redondo J."/>
            <person name="Sanchez-de la Vega G."/>
            <person name="Aguirre-Liguori J.A."/>
            <person name="Castellanos-Morales G."/>
            <person name="Gutierrez-Guerrero Y.T."/>
            <person name="Aguirre-Dugua X."/>
            <person name="Aguirre-Planter E."/>
            <person name="Tenaillon M.I."/>
            <person name="Lira-Saade R."/>
            <person name="Eguiarte L.E."/>
        </authorList>
    </citation>
    <scope>NUCLEOTIDE SEQUENCE [LARGE SCALE GENOMIC DNA]</scope>
    <source>
        <strain evidence="2">JBR-2021</strain>
    </source>
</reference>
<feature type="signal peptide" evidence="1">
    <location>
        <begin position="1"/>
        <end position="30"/>
    </location>
</feature>